<dbReference type="STRING" id="47428.A0A284S9R3"/>
<accession>A0A284S9R3</accession>
<dbReference type="EMBL" id="FUEG01000048">
    <property type="protein sequence ID" value="SJL17753.1"/>
    <property type="molecule type" value="Genomic_DNA"/>
</dbReference>
<keyword evidence="2" id="KW-1185">Reference proteome</keyword>
<organism evidence="1 2">
    <name type="scientific">Armillaria ostoyae</name>
    <name type="common">Armillaria root rot fungus</name>
    <dbReference type="NCBI Taxonomy" id="47428"/>
    <lineage>
        <taxon>Eukaryota</taxon>
        <taxon>Fungi</taxon>
        <taxon>Dikarya</taxon>
        <taxon>Basidiomycota</taxon>
        <taxon>Agaricomycotina</taxon>
        <taxon>Agaricomycetes</taxon>
        <taxon>Agaricomycetidae</taxon>
        <taxon>Agaricales</taxon>
        <taxon>Marasmiineae</taxon>
        <taxon>Physalacriaceae</taxon>
        <taxon>Armillaria</taxon>
    </lineage>
</organism>
<reference evidence="2" key="1">
    <citation type="journal article" date="2017" name="Nat. Ecol. Evol.">
        <title>Genome expansion and lineage-specific genetic innovations in the forest pathogenic fungi Armillaria.</title>
        <authorList>
            <person name="Sipos G."/>
            <person name="Prasanna A.N."/>
            <person name="Walter M.C."/>
            <person name="O'Connor E."/>
            <person name="Balint B."/>
            <person name="Krizsan K."/>
            <person name="Kiss B."/>
            <person name="Hess J."/>
            <person name="Varga T."/>
            <person name="Slot J."/>
            <person name="Riley R."/>
            <person name="Boka B."/>
            <person name="Rigling D."/>
            <person name="Barry K."/>
            <person name="Lee J."/>
            <person name="Mihaltcheva S."/>
            <person name="LaButti K."/>
            <person name="Lipzen A."/>
            <person name="Waldron R."/>
            <person name="Moloney N.M."/>
            <person name="Sperisen C."/>
            <person name="Kredics L."/>
            <person name="Vagvoelgyi C."/>
            <person name="Patrignani A."/>
            <person name="Fitzpatrick D."/>
            <person name="Nagy I."/>
            <person name="Doyle S."/>
            <person name="Anderson J.B."/>
            <person name="Grigoriev I.V."/>
            <person name="Gueldener U."/>
            <person name="Muensterkoetter M."/>
            <person name="Nagy L.G."/>
        </authorList>
    </citation>
    <scope>NUCLEOTIDE SEQUENCE [LARGE SCALE GENOMIC DNA]</scope>
    <source>
        <strain evidence="2">C18/9</strain>
    </source>
</reference>
<dbReference type="InterPro" id="IPR016159">
    <property type="entry name" value="Cullin_repeat-like_dom_sf"/>
</dbReference>
<name>A0A284S9R3_ARMOS</name>
<dbReference type="Gene3D" id="1.20.1310.10">
    <property type="entry name" value="Cullin Repeats"/>
    <property type="match status" value="1"/>
</dbReference>
<sequence length="270" mass="30304">MSSSIIDSSTVTPSDSSSTHEKWTHLLLGIDRVFRTAAAGQTVSYADVYLPCYTEIYRFLTSPPNDNPQTNRHHSALYVYTNLDHYFACMALEYRKSHTAKDATVAEEIQHIISSFTGFSNGANMVDRLFTYLNRHWIKDNMAAEASDPESLSKWGYDLSTGEGWMKATWCARVANPSSIIPVYSLALRQFRIEFVEPLFNSGEFSKKVHDVVGGAVIQDESTIRKLLETRDISVEPSHPVLQKLGLFLKKSSEAKGQSVDTTMVGEEFQ</sequence>
<dbReference type="SUPFAM" id="SSF74788">
    <property type="entry name" value="Cullin repeat-like"/>
    <property type="match status" value="1"/>
</dbReference>
<dbReference type="OMA" id="WCARVAN"/>
<evidence type="ECO:0000313" key="1">
    <source>
        <dbReference type="EMBL" id="SJL17753.1"/>
    </source>
</evidence>
<protein>
    <recommendedName>
        <fullName evidence="3">Cullin N-terminal domain-containing protein</fullName>
    </recommendedName>
</protein>
<evidence type="ECO:0008006" key="3">
    <source>
        <dbReference type="Google" id="ProtNLM"/>
    </source>
</evidence>
<dbReference type="OrthoDB" id="2901940at2759"/>
<dbReference type="AlphaFoldDB" id="A0A284S9R3"/>
<dbReference type="Proteomes" id="UP000219338">
    <property type="component" value="Unassembled WGS sequence"/>
</dbReference>
<evidence type="ECO:0000313" key="2">
    <source>
        <dbReference type="Proteomes" id="UP000219338"/>
    </source>
</evidence>
<proteinExistence type="predicted"/>
<gene>
    <name evidence="1" type="ORF">ARMOST_21314</name>
</gene>